<comment type="subcellular location">
    <subcellularLocation>
        <location evidence="1">Membrane</location>
        <topology evidence="1">Multi-pass membrane protein</topology>
    </subcellularLocation>
</comment>
<evidence type="ECO:0000256" key="8">
    <source>
        <dbReference type="RuleBase" id="RU000688"/>
    </source>
</evidence>
<keyword evidence="13" id="KW-1185">Reference proteome</keyword>
<evidence type="ECO:0000256" key="1">
    <source>
        <dbReference type="ARBA" id="ARBA00004141"/>
    </source>
</evidence>
<dbReference type="CDD" id="cd00637">
    <property type="entry name" value="7tm_classA_rhodopsin-like"/>
    <property type="match status" value="1"/>
</dbReference>
<evidence type="ECO:0000256" key="4">
    <source>
        <dbReference type="ARBA" id="ARBA00023040"/>
    </source>
</evidence>
<protein>
    <recommendedName>
        <fullName evidence="11">G-protein coupled receptors family 1 profile domain-containing protein</fullName>
    </recommendedName>
</protein>
<name>A0A8B6C6V1_MYTGA</name>
<feature type="transmembrane region" description="Helical" evidence="10">
    <location>
        <begin position="29"/>
        <end position="49"/>
    </location>
</feature>
<dbReference type="InterPro" id="IPR017452">
    <property type="entry name" value="GPCR_Rhodpsn_7TM"/>
</dbReference>
<keyword evidence="7 8" id="KW-0807">Transducer</keyword>
<gene>
    <name evidence="12" type="ORF">MGAL_10B087113</name>
</gene>
<evidence type="ECO:0000256" key="7">
    <source>
        <dbReference type="ARBA" id="ARBA00023224"/>
    </source>
</evidence>
<evidence type="ECO:0000256" key="10">
    <source>
        <dbReference type="SAM" id="Phobius"/>
    </source>
</evidence>
<dbReference type="OrthoDB" id="6087181at2759"/>
<evidence type="ECO:0000256" key="3">
    <source>
        <dbReference type="ARBA" id="ARBA00022989"/>
    </source>
</evidence>
<evidence type="ECO:0000256" key="5">
    <source>
        <dbReference type="ARBA" id="ARBA00023136"/>
    </source>
</evidence>
<proteinExistence type="inferred from homology"/>
<feature type="transmembrane region" description="Helical" evidence="10">
    <location>
        <begin position="61"/>
        <end position="82"/>
    </location>
</feature>
<dbReference type="InterPro" id="IPR000276">
    <property type="entry name" value="GPCR_Rhodpsn"/>
</dbReference>
<dbReference type="GO" id="GO:0016020">
    <property type="term" value="C:membrane"/>
    <property type="evidence" value="ECO:0007669"/>
    <property type="project" value="UniProtKB-SubCell"/>
</dbReference>
<organism evidence="12 13">
    <name type="scientific">Mytilus galloprovincialis</name>
    <name type="common">Mediterranean mussel</name>
    <dbReference type="NCBI Taxonomy" id="29158"/>
    <lineage>
        <taxon>Eukaryota</taxon>
        <taxon>Metazoa</taxon>
        <taxon>Spiralia</taxon>
        <taxon>Lophotrochozoa</taxon>
        <taxon>Mollusca</taxon>
        <taxon>Bivalvia</taxon>
        <taxon>Autobranchia</taxon>
        <taxon>Pteriomorphia</taxon>
        <taxon>Mytilida</taxon>
        <taxon>Mytiloidea</taxon>
        <taxon>Mytilidae</taxon>
        <taxon>Mytilinae</taxon>
        <taxon>Mytilus</taxon>
    </lineage>
</organism>
<keyword evidence="2 8" id="KW-0812">Transmembrane</keyword>
<feature type="transmembrane region" description="Helical" evidence="10">
    <location>
        <begin position="138"/>
        <end position="159"/>
    </location>
</feature>
<evidence type="ECO:0000256" key="9">
    <source>
        <dbReference type="SAM" id="MobiDB-lite"/>
    </source>
</evidence>
<dbReference type="GO" id="GO:0004930">
    <property type="term" value="F:G protein-coupled receptor activity"/>
    <property type="evidence" value="ECO:0007669"/>
    <property type="project" value="UniProtKB-KW"/>
</dbReference>
<feature type="transmembrane region" description="Helical" evidence="10">
    <location>
        <begin position="242"/>
        <end position="260"/>
    </location>
</feature>
<dbReference type="PRINTS" id="PR00237">
    <property type="entry name" value="GPCRRHODOPSN"/>
</dbReference>
<dbReference type="PROSITE" id="PS00237">
    <property type="entry name" value="G_PROTEIN_RECEP_F1_1"/>
    <property type="match status" value="1"/>
</dbReference>
<feature type="compositionally biased region" description="Polar residues" evidence="9">
    <location>
        <begin position="323"/>
        <end position="356"/>
    </location>
</feature>
<feature type="region of interest" description="Disordered" evidence="9">
    <location>
        <begin position="323"/>
        <end position="363"/>
    </location>
</feature>
<feature type="transmembrane region" description="Helical" evidence="10">
    <location>
        <begin position="189"/>
        <end position="212"/>
    </location>
</feature>
<evidence type="ECO:0000256" key="6">
    <source>
        <dbReference type="ARBA" id="ARBA00023170"/>
    </source>
</evidence>
<dbReference type="PANTHER" id="PTHR24238:SF47">
    <property type="entry name" value="ECDYSTEROIDS_DOPAMINE RECEPTOR-RELATED"/>
    <property type="match status" value="1"/>
</dbReference>
<dbReference type="SUPFAM" id="SSF81321">
    <property type="entry name" value="Family A G protein-coupled receptor-like"/>
    <property type="match status" value="1"/>
</dbReference>
<dbReference type="Gene3D" id="1.20.1070.10">
    <property type="entry name" value="Rhodopsin 7-helix transmembrane proteins"/>
    <property type="match status" value="1"/>
</dbReference>
<dbReference type="Proteomes" id="UP000596742">
    <property type="component" value="Unassembled WGS sequence"/>
</dbReference>
<keyword evidence="6 8" id="KW-0675">Receptor</keyword>
<evidence type="ECO:0000256" key="2">
    <source>
        <dbReference type="ARBA" id="ARBA00022692"/>
    </source>
</evidence>
<sequence>MDENMNNNTSKTIQELNDENFQRLLGPTIFLIVMLIIGIPGNLTVLIIYGRKYTKSVYRTIVWNLAIADQIFCTVGIPFNIARVVHYYSFQGEWACVVFVVLLYLLLLYSTHLLMLLSIHRFRKICMPLKSQLTVRNVNYWIVACLGISVVLSSPQFALSKFRRIDIGYNLTGTTCAISLSNPSIYHTVFSYGFLSLFVLYTLVLIFIYSMIGRQMYLQTHRRNEMNGNGIRSSISSKMTKIAFAISLVFALSYIPVFVLQTTRKMIAEEELSIGAFSFLKIAERLYVVNHVVNPFIYGIFDNQFKQHFKELVTFNCPIWSSRQSTESTKPSLPKSSTNGSISTTSMDTCESSVSFNEIRENS</sequence>
<feature type="domain" description="G-protein coupled receptors family 1 profile" evidence="11">
    <location>
        <begin position="41"/>
        <end position="298"/>
    </location>
</feature>
<comment type="caution">
    <text evidence="12">The sequence shown here is derived from an EMBL/GenBank/DDBJ whole genome shotgun (WGS) entry which is preliminary data.</text>
</comment>
<feature type="transmembrane region" description="Helical" evidence="10">
    <location>
        <begin position="94"/>
        <end position="117"/>
    </location>
</feature>
<reference evidence="12" key="1">
    <citation type="submission" date="2018-11" db="EMBL/GenBank/DDBJ databases">
        <authorList>
            <person name="Alioto T."/>
            <person name="Alioto T."/>
        </authorList>
    </citation>
    <scope>NUCLEOTIDE SEQUENCE</scope>
</reference>
<keyword evidence="5 10" id="KW-0472">Membrane</keyword>
<dbReference type="Pfam" id="PF00001">
    <property type="entry name" value="7tm_1"/>
    <property type="match status" value="1"/>
</dbReference>
<dbReference type="PROSITE" id="PS50262">
    <property type="entry name" value="G_PROTEIN_RECEP_F1_2"/>
    <property type="match status" value="1"/>
</dbReference>
<accession>A0A8B6C6V1</accession>
<keyword evidence="4 8" id="KW-0297">G-protein coupled receptor</keyword>
<evidence type="ECO:0000259" key="11">
    <source>
        <dbReference type="PROSITE" id="PS50262"/>
    </source>
</evidence>
<evidence type="ECO:0000313" key="13">
    <source>
        <dbReference type="Proteomes" id="UP000596742"/>
    </source>
</evidence>
<dbReference type="PANTHER" id="PTHR24238">
    <property type="entry name" value="G-PROTEIN COUPLED RECEPTOR"/>
    <property type="match status" value="1"/>
</dbReference>
<dbReference type="AlphaFoldDB" id="A0A8B6C6V1"/>
<evidence type="ECO:0000313" key="12">
    <source>
        <dbReference type="EMBL" id="VDI01072.1"/>
    </source>
</evidence>
<keyword evidence="3 10" id="KW-1133">Transmembrane helix</keyword>
<dbReference type="EMBL" id="UYJE01001309">
    <property type="protein sequence ID" value="VDI01072.1"/>
    <property type="molecule type" value="Genomic_DNA"/>
</dbReference>
<comment type="similarity">
    <text evidence="8">Belongs to the G-protein coupled receptor 1 family.</text>
</comment>